<dbReference type="Gene3D" id="3.40.50.2000">
    <property type="entry name" value="Glycogen Phosphorylase B"/>
    <property type="match status" value="2"/>
</dbReference>
<organism evidence="3 4">
    <name type="scientific">Anaerohalosphaera lusitana</name>
    <dbReference type="NCBI Taxonomy" id="1936003"/>
    <lineage>
        <taxon>Bacteria</taxon>
        <taxon>Pseudomonadati</taxon>
        <taxon>Planctomycetota</taxon>
        <taxon>Phycisphaerae</taxon>
        <taxon>Sedimentisphaerales</taxon>
        <taxon>Anaerohalosphaeraceae</taxon>
        <taxon>Anaerohalosphaera</taxon>
    </lineage>
</organism>
<sequence>MKPRKTAVHITHEAANKIGGIGAVLEGFFTSSKYVEDVDRSILISALFTREGNLFNRLGPGGEVLYSSLDGFVNTDRFNAFRRIEMAFGVDIVYGRKRFYDPKTGVESHPEIVLIDVSNMALESVNEMKRQFFDEYGIESNRYEHIWDFEQWMRLGPVAVAVTKALGVCENNDPTVMVSHEYMGLPTALAARLDPAYDFKTVFYAHETATMRLLVEKNLGHDTMFYNALKQAEKSGLYVDDIFGDQSEYYKHALVSAARHCDNILAVGDYVVDELRFMSEDFKDADIDLTYNGIPAYECDVTEKRKSRGKLQQYCENLLGYRPDYVFTHVTRLVTSKGLWRDFRVLEHMEQEFEAEGKTGVLFLLSTEVAQRPSSDVYSMEAEYNWPVAHREGWPDLSEGEARFNTAVQEFNAKSKNIKAVFINQFGFTRELCGHRMPFDMDFMDLRRGCDVEFGQSVYEPFGIAQLESLTFGAVCVVTNVCGCAGFVRDITKGEPVKNLIVADYTSLEDRGYYDLEDVKQIGKEERDEIEHKISKEVATDLCARLWKTEDEMMEYVRSGYAIARNMNWDTVYCNYVSKSLHKAMSKTTTGQMPLEA</sequence>
<proteinExistence type="predicted"/>
<dbReference type="STRING" id="1936003.STSP2_02910"/>
<dbReference type="SUPFAM" id="SSF53756">
    <property type="entry name" value="UDP-Glycosyltransferase/glycogen phosphorylase"/>
    <property type="match status" value="1"/>
</dbReference>
<evidence type="ECO:0000313" key="3">
    <source>
        <dbReference type="EMBL" id="AQT69714.1"/>
    </source>
</evidence>
<reference evidence="4" key="1">
    <citation type="submission" date="2017-02" db="EMBL/GenBank/DDBJ databases">
        <title>Comparative genomics and description of representatives of a novel lineage of planctomycetes thriving in anoxic sediments.</title>
        <authorList>
            <person name="Spring S."/>
            <person name="Bunk B."/>
            <person name="Sproer C."/>
        </authorList>
    </citation>
    <scope>NUCLEOTIDE SEQUENCE [LARGE SCALE GENOMIC DNA]</scope>
    <source>
        <strain evidence="4">ST-NAGAB-D1</strain>
    </source>
</reference>
<gene>
    <name evidence="3" type="ORF">STSP2_02910</name>
</gene>
<dbReference type="OrthoDB" id="241367at2"/>
<evidence type="ECO:0000256" key="1">
    <source>
        <dbReference type="ARBA" id="ARBA00022676"/>
    </source>
</evidence>
<name>A0A1U9NPN7_9BACT</name>
<protein>
    <submittedName>
        <fullName evidence="3">Glycogen synthase</fullName>
    </submittedName>
</protein>
<dbReference type="KEGG" id="alus:STSP2_02910"/>
<evidence type="ECO:0000256" key="2">
    <source>
        <dbReference type="ARBA" id="ARBA00022679"/>
    </source>
</evidence>
<dbReference type="PANTHER" id="PTHR10176:SF3">
    <property type="entry name" value="GLYCOGEN [STARCH] SYNTHASE"/>
    <property type="match status" value="1"/>
</dbReference>
<accession>A0A1U9NPN7</accession>
<dbReference type="EMBL" id="CP019791">
    <property type="protein sequence ID" value="AQT69714.1"/>
    <property type="molecule type" value="Genomic_DNA"/>
</dbReference>
<dbReference type="PANTHER" id="PTHR10176">
    <property type="entry name" value="GLYCOGEN SYNTHASE"/>
    <property type="match status" value="1"/>
</dbReference>
<dbReference type="RefSeq" id="WP_146663376.1">
    <property type="nucleotide sequence ID" value="NZ_CP019791.1"/>
</dbReference>
<dbReference type="GO" id="GO:0005978">
    <property type="term" value="P:glycogen biosynthetic process"/>
    <property type="evidence" value="ECO:0007669"/>
    <property type="project" value="InterPro"/>
</dbReference>
<dbReference type="InterPro" id="IPR008631">
    <property type="entry name" value="Glycogen_synth"/>
</dbReference>
<keyword evidence="4" id="KW-1185">Reference proteome</keyword>
<dbReference type="Proteomes" id="UP000189674">
    <property type="component" value="Chromosome"/>
</dbReference>
<dbReference type="GO" id="GO:0005737">
    <property type="term" value="C:cytoplasm"/>
    <property type="evidence" value="ECO:0007669"/>
    <property type="project" value="TreeGrafter"/>
</dbReference>
<evidence type="ECO:0000313" key="4">
    <source>
        <dbReference type="Proteomes" id="UP000189674"/>
    </source>
</evidence>
<dbReference type="GO" id="GO:0004373">
    <property type="term" value="F:alpha-1,4-glucan glucosyltransferase (UDP-glucose donor) activity"/>
    <property type="evidence" value="ECO:0007669"/>
    <property type="project" value="InterPro"/>
</dbReference>
<keyword evidence="1" id="KW-0328">Glycosyltransferase</keyword>
<dbReference type="AlphaFoldDB" id="A0A1U9NPN7"/>
<keyword evidence="2" id="KW-0808">Transferase</keyword>